<feature type="compositionally biased region" description="Low complexity" evidence="5">
    <location>
        <begin position="1196"/>
        <end position="1215"/>
    </location>
</feature>
<dbReference type="InterPro" id="IPR029016">
    <property type="entry name" value="GAF-like_dom_sf"/>
</dbReference>
<keyword evidence="3" id="KW-0418">Kinase</keyword>
<evidence type="ECO:0000256" key="2">
    <source>
        <dbReference type="ARBA" id="ARBA00022679"/>
    </source>
</evidence>
<protein>
    <recommendedName>
        <fullName evidence="10">Histidine kinase</fullName>
    </recommendedName>
</protein>
<keyword evidence="1 4" id="KW-0597">Phosphoprotein</keyword>
<accession>A0A8A3PJN8</accession>
<feature type="region of interest" description="Disordered" evidence="5">
    <location>
        <begin position="259"/>
        <end position="363"/>
    </location>
</feature>
<evidence type="ECO:0000256" key="4">
    <source>
        <dbReference type="PROSITE-ProRule" id="PRU00169"/>
    </source>
</evidence>
<feature type="compositionally biased region" description="Basic and acidic residues" evidence="5">
    <location>
        <begin position="1127"/>
        <end position="1142"/>
    </location>
</feature>
<dbReference type="SUPFAM" id="SSF55781">
    <property type="entry name" value="GAF domain-like"/>
    <property type="match status" value="1"/>
</dbReference>
<feature type="modified residue" description="4-aspartylphosphate" evidence="4">
    <location>
        <position position="1281"/>
    </location>
</feature>
<dbReference type="InterPro" id="IPR003661">
    <property type="entry name" value="HisK_dim/P_dom"/>
</dbReference>
<dbReference type="InterPro" id="IPR003594">
    <property type="entry name" value="HATPase_dom"/>
</dbReference>
<dbReference type="Pfam" id="PF00072">
    <property type="entry name" value="Response_reg"/>
    <property type="match status" value="1"/>
</dbReference>
<evidence type="ECO:0008006" key="10">
    <source>
        <dbReference type="Google" id="ProtNLM"/>
    </source>
</evidence>
<dbReference type="Pfam" id="PF02518">
    <property type="entry name" value="HATPase_c"/>
    <property type="match status" value="1"/>
</dbReference>
<proteinExistence type="predicted"/>
<feature type="region of interest" description="Disordered" evidence="5">
    <location>
        <begin position="1120"/>
        <end position="1151"/>
    </location>
</feature>
<dbReference type="FunFam" id="1.10.287.130:FF:000023">
    <property type="entry name" value="Sensor histidine kinase/response regulator, putative"/>
    <property type="match status" value="1"/>
</dbReference>
<feature type="compositionally biased region" description="Polar residues" evidence="5">
    <location>
        <begin position="346"/>
        <end position="363"/>
    </location>
</feature>
<evidence type="ECO:0000259" key="6">
    <source>
        <dbReference type="PROSITE" id="PS50109"/>
    </source>
</evidence>
<dbReference type="FunFam" id="3.30.450.40:FF:000083">
    <property type="entry name" value="Sensor histidine kinase/response regulator, putative (AFU_orthologue AFUA_4G00660)"/>
    <property type="match status" value="1"/>
</dbReference>
<dbReference type="EMBL" id="CP063409">
    <property type="protein sequence ID" value="QSZ35528.1"/>
    <property type="molecule type" value="Genomic_DNA"/>
</dbReference>
<dbReference type="SUPFAM" id="SSF47384">
    <property type="entry name" value="Homodimeric domain of signal transducing histidine kinase"/>
    <property type="match status" value="1"/>
</dbReference>
<dbReference type="InterPro" id="IPR011006">
    <property type="entry name" value="CheY-like_superfamily"/>
</dbReference>
<dbReference type="GO" id="GO:0000155">
    <property type="term" value="F:phosphorelay sensor kinase activity"/>
    <property type="evidence" value="ECO:0007669"/>
    <property type="project" value="InterPro"/>
</dbReference>
<dbReference type="Gene3D" id="3.30.565.10">
    <property type="entry name" value="Histidine kinase-like ATPase, C-terminal domain"/>
    <property type="match status" value="1"/>
</dbReference>
<dbReference type="InterPro" id="IPR050956">
    <property type="entry name" value="2C_system_His_kinase"/>
</dbReference>
<dbReference type="Gene3D" id="1.10.287.130">
    <property type="match status" value="1"/>
</dbReference>
<dbReference type="PANTHER" id="PTHR43719:SF69">
    <property type="entry name" value="HISTIDINE KINASE G7"/>
    <property type="match status" value="1"/>
</dbReference>
<evidence type="ECO:0000313" key="8">
    <source>
        <dbReference type="EMBL" id="QSZ35528.1"/>
    </source>
</evidence>
<feature type="compositionally biased region" description="Polar residues" evidence="5">
    <location>
        <begin position="287"/>
        <end position="303"/>
    </location>
</feature>
<keyword evidence="2" id="KW-0808">Transferase</keyword>
<evidence type="ECO:0000259" key="7">
    <source>
        <dbReference type="PROSITE" id="PS50110"/>
    </source>
</evidence>
<dbReference type="OrthoDB" id="303614at2759"/>
<name>A0A8A3PJN8_9HELO</name>
<dbReference type="PROSITE" id="PS50109">
    <property type="entry name" value="HIS_KIN"/>
    <property type="match status" value="1"/>
</dbReference>
<feature type="compositionally biased region" description="Polar residues" evidence="5">
    <location>
        <begin position="327"/>
        <end position="338"/>
    </location>
</feature>
<dbReference type="Pfam" id="PF00512">
    <property type="entry name" value="HisKA"/>
    <property type="match status" value="1"/>
</dbReference>
<evidence type="ECO:0000256" key="5">
    <source>
        <dbReference type="SAM" id="MobiDB-lite"/>
    </source>
</evidence>
<dbReference type="Proteomes" id="UP000672032">
    <property type="component" value="Chromosome 5"/>
</dbReference>
<dbReference type="InterPro" id="IPR004358">
    <property type="entry name" value="Sig_transdc_His_kin-like_C"/>
</dbReference>
<dbReference type="SUPFAM" id="SSF52172">
    <property type="entry name" value="CheY-like"/>
    <property type="match status" value="1"/>
</dbReference>
<dbReference type="CDD" id="cd00082">
    <property type="entry name" value="HisKA"/>
    <property type="match status" value="1"/>
</dbReference>
<dbReference type="Pfam" id="PF01590">
    <property type="entry name" value="GAF"/>
    <property type="match status" value="1"/>
</dbReference>
<organism evidence="8 9">
    <name type="scientific">Monilinia vaccinii-corymbosi</name>
    <dbReference type="NCBI Taxonomy" id="61207"/>
    <lineage>
        <taxon>Eukaryota</taxon>
        <taxon>Fungi</taxon>
        <taxon>Dikarya</taxon>
        <taxon>Ascomycota</taxon>
        <taxon>Pezizomycotina</taxon>
        <taxon>Leotiomycetes</taxon>
        <taxon>Helotiales</taxon>
        <taxon>Sclerotiniaceae</taxon>
        <taxon>Monilinia</taxon>
    </lineage>
</organism>
<dbReference type="InterPro" id="IPR003018">
    <property type="entry name" value="GAF"/>
</dbReference>
<dbReference type="PRINTS" id="PR00344">
    <property type="entry name" value="BCTRLSENSOR"/>
</dbReference>
<dbReference type="PANTHER" id="PTHR43719">
    <property type="entry name" value="TWO-COMPONENT HISTIDINE KINASE"/>
    <property type="match status" value="1"/>
</dbReference>
<keyword evidence="9" id="KW-1185">Reference proteome</keyword>
<gene>
    <name evidence="8" type="ORF">DSL72_008398</name>
</gene>
<dbReference type="Gene3D" id="3.40.50.2300">
    <property type="match status" value="1"/>
</dbReference>
<feature type="region of interest" description="Disordered" evidence="5">
    <location>
        <begin position="442"/>
        <end position="461"/>
    </location>
</feature>
<feature type="domain" description="Response regulatory" evidence="7">
    <location>
        <begin position="1229"/>
        <end position="1357"/>
    </location>
</feature>
<dbReference type="InterPro" id="IPR036890">
    <property type="entry name" value="HATPase_C_sf"/>
</dbReference>
<dbReference type="SMART" id="SM00387">
    <property type="entry name" value="HATPase_c"/>
    <property type="match status" value="1"/>
</dbReference>
<reference evidence="8" key="1">
    <citation type="submission" date="2020-10" db="EMBL/GenBank/DDBJ databases">
        <title>Genome Sequence of Monilinia vaccinii-corymbosi Sheds Light on Mummy Berry Disease Infection of Blueberry and Mating Type.</title>
        <authorList>
            <person name="Yow A.G."/>
            <person name="Zhang Y."/>
            <person name="Bansal K."/>
            <person name="Eacker S.M."/>
            <person name="Sullivan S."/>
            <person name="Liachko I."/>
            <person name="Cubeta M.A."/>
            <person name="Rollins J.A."/>
            <person name="Ashrafi H."/>
        </authorList>
    </citation>
    <scope>NUCLEOTIDE SEQUENCE</scope>
    <source>
        <strain evidence="8">RL-1</strain>
    </source>
</reference>
<evidence type="ECO:0000256" key="3">
    <source>
        <dbReference type="ARBA" id="ARBA00022777"/>
    </source>
</evidence>
<evidence type="ECO:0000256" key="1">
    <source>
        <dbReference type="ARBA" id="ARBA00022553"/>
    </source>
</evidence>
<feature type="domain" description="Histidine kinase" evidence="6">
    <location>
        <begin position="636"/>
        <end position="930"/>
    </location>
</feature>
<dbReference type="InterPro" id="IPR036097">
    <property type="entry name" value="HisK_dim/P_sf"/>
</dbReference>
<dbReference type="CDD" id="cd17546">
    <property type="entry name" value="REC_hyHK_CKI1_RcsC-like"/>
    <property type="match status" value="1"/>
</dbReference>
<evidence type="ECO:0000313" key="9">
    <source>
        <dbReference type="Proteomes" id="UP000672032"/>
    </source>
</evidence>
<dbReference type="SMART" id="SM00448">
    <property type="entry name" value="REC"/>
    <property type="match status" value="1"/>
</dbReference>
<dbReference type="PROSITE" id="PS50110">
    <property type="entry name" value="RESPONSE_REGULATORY"/>
    <property type="match status" value="1"/>
</dbReference>
<sequence>MAPVAATVALSHVGGLSDAARARELYKYYQPTAPINTESCFPNLQSSIESSNSAPEVLSDITSTKISSPDTSLTAFCQLVSWRLETQRAMISLIDENTQYFIAESTKSLDLVDSTKHKPGDGLWLGCSSVSKAGRLCERTIQAAPTVLGEEYPSFIVDDLALDDRFNQLSFVTQAPYVRFYAGVPLITKRGIPIGSLFIVDNHPRSGLSKDQISFMGTMASTIMKHLELTREVEQHRRGMKMSRGLASFVEGRAELEEADMEAENGEGTKIVGQFETDAGIRRPKSKTSSIKNSAMSSATSLHLSDGKEKGHVGSDLLPPTKAAGTNVASPNQTSSLGSGRPDLESTPQNSSSGGTATTEQSSFDICKTDTPDEEFTEASALKSLFSRASNLIREAFEVDGGAVFYDAQKGFNSDMMQVESSSFTDSQASGDDDSYIRHNSRRSVSHVSGGTERAFTRSSTMSPTREIEILGFSTPEASSINGDAYPGTHSFLPFEEKSLHKFLRRYPRGKLWTFDSDGSMSSASDDELFKAHRFSAKQSRNPRRGRKKIARAEADGRFLLNHFPGVRQLLFVPLWDAGRSRWLSACCVWSTEPTRVLSKQNELSFLSAFGNSVMAECSRISTEVADQKKSDFIGSISHELRSPLHGVLASAEILDDLSLPNLAQELVETIDSCGRTLLDTINHILDFSKINSLEKNWRRNRRGAAKQISQSDSGPHDLQQSDLPMINLFAPVDVSVLCEEVVESVFAGYVFQNVTAKTFDMVHDLHDKSSELKRHSVTSLAMSSSAAQSPQVSVILDIARDDYNFITQPGAFRRIIMNLLGNALKYTSHGYVRVKLETAQLEDLSFPGGERTPRSMLILTVADTGKGISSEFLRSKLFTPFAQENTLSSGTGLGLSIVRSIINLLEGDITIDSELGRGTEVRVTLPLLREIPKDSSTPATPKAVTSLLRETDESVSLLRSQINGREVGLFNFNPPTMDPVLAKKGKFLEGSVRNFLANWYGLKIVPLSENPGIILANAPDLSILMSLCKELPRQNKPSILVLSPHFSRFNHSFAEAGIKENVTVVAKPVGPLKLARALRSCLDGTISASGMATTSDPSVIAQASTNDLSNVFEDLHISPNGGEVLDNSRMKADSENARKAIESPTPNALVEKAKEFPFPSSSGDMISPPYVEPSSDDKIATLRASNFGLTPLPMAASENASSQQSGSSTATANTRKSSIVIPDPFAPNLLLVDDNMINLKLLRHFITKLGYTTVHEAENGLEAVKKVEQRPEGYDIIFMDISMPVLDGFDATREIRKLEESRRERALAIGEIEGVRKKNEALVVALTGLAGKDDVEKARACGIDLFMTKPVAMKED</sequence>
<dbReference type="InterPro" id="IPR005467">
    <property type="entry name" value="His_kinase_dom"/>
</dbReference>
<dbReference type="SUPFAM" id="SSF55874">
    <property type="entry name" value="ATPase domain of HSP90 chaperone/DNA topoisomerase II/histidine kinase"/>
    <property type="match status" value="1"/>
</dbReference>
<dbReference type="SMART" id="SM00388">
    <property type="entry name" value="HisKA"/>
    <property type="match status" value="1"/>
</dbReference>
<dbReference type="Gene3D" id="3.30.450.40">
    <property type="match status" value="1"/>
</dbReference>
<dbReference type="InterPro" id="IPR001789">
    <property type="entry name" value="Sig_transdc_resp-reg_receiver"/>
</dbReference>
<feature type="region of interest" description="Disordered" evidence="5">
    <location>
        <begin position="1194"/>
        <end position="1216"/>
    </location>
</feature>